<dbReference type="EMBL" id="VWXX01000021">
    <property type="protein sequence ID" value="KAA6184307.1"/>
    <property type="molecule type" value="Genomic_DNA"/>
</dbReference>
<name>A0A5M8FHU2_9GAMM</name>
<evidence type="ECO:0000313" key="1">
    <source>
        <dbReference type="EMBL" id="KAA6184307.1"/>
    </source>
</evidence>
<comment type="caution">
    <text evidence="1">The sequence shown here is derived from an EMBL/GenBank/DDBJ whole genome shotgun (WGS) entry which is preliminary data.</text>
</comment>
<gene>
    <name evidence="1" type="ORF">F2Q65_12640</name>
</gene>
<accession>A0A5M8FHU2</accession>
<protein>
    <submittedName>
        <fullName evidence="1">Uncharacterized protein</fullName>
    </submittedName>
</protein>
<proteinExistence type="predicted"/>
<dbReference type="AlphaFoldDB" id="A0A5M8FHU2"/>
<dbReference type="Proteomes" id="UP000322981">
    <property type="component" value="Unassembled WGS sequence"/>
</dbReference>
<sequence length="88" mass="10056">MEADVQTPMERVERLYADLVLHYGEGDQREIRAAAKILLVALAKFREHGGPQWESLLDEYVNALKQDPARFERMLESNRATASDQLLA</sequence>
<dbReference type="OrthoDB" id="5609325at2"/>
<organism evidence="1 2">
    <name type="scientific">Thiohalocapsa marina</name>
    <dbReference type="NCBI Taxonomy" id="424902"/>
    <lineage>
        <taxon>Bacteria</taxon>
        <taxon>Pseudomonadati</taxon>
        <taxon>Pseudomonadota</taxon>
        <taxon>Gammaproteobacteria</taxon>
        <taxon>Chromatiales</taxon>
        <taxon>Chromatiaceae</taxon>
        <taxon>Thiohalocapsa</taxon>
    </lineage>
</organism>
<keyword evidence="2" id="KW-1185">Reference proteome</keyword>
<evidence type="ECO:0000313" key="2">
    <source>
        <dbReference type="Proteomes" id="UP000322981"/>
    </source>
</evidence>
<dbReference type="RefSeq" id="WP_150093779.1">
    <property type="nucleotide sequence ID" value="NZ_JBFUOH010000104.1"/>
</dbReference>
<reference evidence="1 2" key="1">
    <citation type="submission" date="2019-09" db="EMBL/GenBank/DDBJ databases">
        <title>Whole-genome sequence of the purple sulfur bacterium Thiohalocapsa marina DSM 19078.</title>
        <authorList>
            <person name="Kyndt J.A."/>
            <person name="Meyer T.E."/>
        </authorList>
    </citation>
    <scope>NUCLEOTIDE SEQUENCE [LARGE SCALE GENOMIC DNA]</scope>
    <source>
        <strain evidence="1 2">DSM 19078</strain>
    </source>
</reference>